<sequence length="105" mass="10607">MMRQTITVGDTTSGGGTVLGGPRPDAAPGAGIDARCARLGDAVQCGVHGATTIVTGDPAHLLDGKAAARHGDFCACGCILISLSQIRGIVEHGRGYEPARVAVRK</sequence>
<keyword evidence="3" id="KW-1185">Reference proteome</keyword>
<organism evidence="2 3">
    <name type="scientific">Lysobacter capsici AZ78</name>
    <dbReference type="NCBI Taxonomy" id="1444315"/>
    <lineage>
        <taxon>Bacteria</taxon>
        <taxon>Pseudomonadati</taxon>
        <taxon>Pseudomonadota</taxon>
        <taxon>Gammaproteobacteria</taxon>
        <taxon>Lysobacterales</taxon>
        <taxon>Lysobacteraceae</taxon>
        <taxon>Lysobacter</taxon>
    </lineage>
</organism>
<dbReference type="Gene3D" id="2.60.200.60">
    <property type="match status" value="1"/>
</dbReference>
<dbReference type="EMBL" id="JAJA02000001">
    <property type="protein sequence ID" value="KWS02505.1"/>
    <property type="molecule type" value="Genomic_DNA"/>
</dbReference>
<gene>
    <name evidence="2" type="ORF">AZ78_0049</name>
</gene>
<reference evidence="2 3" key="1">
    <citation type="journal article" date="2014" name="Genome Announc.">
        <title>Draft Genome Sequence of Lysobacter capsici AZ78, a Bacterium Antagonistic to Plant-Pathogenic Oomycetes.</title>
        <authorList>
            <person name="Puopolo G."/>
            <person name="Sonego P."/>
            <person name="Engelen K."/>
            <person name="Pertot I."/>
        </authorList>
    </citation>
    <scope>NUCLEOTIDE SEQUENCE [LARGE SCALE GENOMIC DNA]</scope>
    <source>
        <strain evidence="2 3">AZ78</strain>
    </source>
</reference>
<protein>
    <recommendedName>
        <fullName evidence="4">PAAR domain-containing protein</fullName>
    </recommendedName>
</protein>
<dbReference type="Proteomes" id="UP000023435">
    <property type="component" value="Unassembled WGS sequence"/>
</dbReference>
<evidence type="ECO:0000313" key="2">
    <source>
        <dbReference type="EMBL" id="KWS02505.1"/>
    </source>
</evidence>
<evidence type="ECO:0008006" key="4">
    <source>
        <dbReference type="Google" id="ProtNLM"/>
    </source>
</evidence>
<dbReference type="Pfam" id="PF05488">
    <property type="entry name" value="PAAR_motif"/>
    <property type="match status" value="1"/>
</dbReference>
<comment type="caution">
    <text evidence="2">The sequence shown here is derived from an EMBL/GenBank/DDBJ whole genome shotgun (WGS) entry which is preliminary data.</text>
</comment>
<dbReference type="InterPro" id="IPR008727">
    <property type="entry name" value="PAAR_motif"/>
</dbReference>
<feature type="region of interest" description="Disordered" evidence="1">
    <location>
        <begin position="1"/>
        <end position="26"/>
    </location>
</feature>
<evidence type="ECO:0000256" key="1">
    <source>
        <dbReference type="SAM" id="MobiDB-lite"/>
    </source>
</evidence>
<accession>A0A108U4P8</accession>
<feature type="compositionally biased region" description="Low complexity" evidence="1">
    <location>
        <begin position="1"/>
        <end position="11"/>
    </location>
</feature>
<dbReference type="RefSeq" id="WP_082124363.1">
    <property type="nucleotide sequence ID" value="NZ_JAJA02000001.1"/>
</dbReference>
<dbReference type="OrthoDB" id="9204728at2"/>
<dbReference type="CDD" id="cd14744">
    <property type="entry name" value="PAAR_CT_2"/>
    <property type="match status" value="1"/>
</dbReference>
<dbReference type="AlphaFoldDB" id="A0A108U4P8"/>
<evidence type="ECO:0000313" key="3">
    <source>
        <dbReference type="Proteomes" id="UP000023435"/>
    </source>
</evidence>
<proteinExistence type="predicted"/>
<name>A0A108U4P8_9GAMM</name>